<protein>
    <submittedName>
        <fullName evidence="1">Uncharacterized protein</fullName>
    </submittedName>
</protein>
<dbReference type="AlphaFoldDB" id="A0AAV4W7F0"/>
<organism evidence="1 2">
    <name type="scientific">Caerostris darwini</name>
    <dbReference type="NCBI Taxonomy" id="1538125"/>
    <lineage>
        <taxon>Eukaryota</taxon>
        <taxon>Metazoa</taxon>
        <taxon>Ecdysozoa</taxon>
        <taxon>Arthropoda</taxon>
        <taxon>Chelicerata</taxon>
        <taxon>Arachnida</taxon>
        <taxon>Araneae</taxon>
        <taxon>Araneomorphae</taxon>
        <taxon>Entelegynae</taxon>
        <taxon>Araneoidea</taxon>
        <taxon>Araneidae</taxon>
        <taxon>Caerostris</taxon>
    </lineage>
</organism>
<gene>
    <name evidence="1" type="ORF">CDAR_520461</name>
</gene>
<sequence length="131" mass="15514">MGSWAWPAKWDKKQQQHKIGQLEYIGVGRRVRGRPWFLFFCEGNSASHRTEMEFVPLYLDSLYILLRCILRRYSALLCFLPPILIKIPLPLSGLYRWFSSIFHLLISLDSYHDLSGSFYLFLNVPITFYHP</sequence>
<proteinExistence type="predicted"/>
<dbReference type="EMBL" id="BPLQ01014265">
    <property type="protein sequence ID" value="GIY78667.1"/>
    <property type="molecule type" value="Genomic_DNA"/>
</dbReference>
<reference evidence="1 2" key="1">
    <citation type="submission" date="2021-06" db="EMBL/GenBank/DDBJ databases">
        <title>Caerostris darwini draft genome.</title>
        <authorList>
            <person name="Kono N."/>
            <person name="Arakawa K."/>
        </authorList>
    </citation>
    <scope>NUCLEOTIDE SEQUENCE [LARGE SCALE GENOMIC DNA]</scope>
</reference>
<name>A0AAV4W7F0_9ARAC</name>
<evidence type="ECO:0000313" key="1">
    <source>
        <dbReference type="EMBL" id="GIY78667.1"/>
    </source>
</evidence>
<dbReference type="Proteomes" id="UP001054837">
    <property type="component" value="Unassembled WGS sequence"/>
</dbReference>
<accession>A0AAV4W7F0</accession>
<keyword evidence="2" id="KW-1185">Reference proteome</keyword>
<comment type="caution">
    <text evidence="1">The sequence shown here is derived from an EMBL/GenBank/DDBJ whole genome shotgun (WGS) entry which is preliminary data.</text>
</comment>
<evidence type="ECO:0000313" key="2">
    <source>
        <dbReference type="Proteomes" id="UP001054837"/>
    </source>
</evidence>